<dbReference type="AlphaFoldDB" id="A0A9W8P0H3"/>
<comment type="caution">
    <text evidence="4">The sequence shown here is derived from an EMBL/GenBank/DDBJ whole genome shotgun (WGS) entry which is preliminary data.</text>
</comment>
<name>A0A9W8P0H3_9AGAR</name>
<keyword evidence="5" id="KW-1185">Reference proteome</keyword>
<dbReference type="HAMAP" id="MF_03054">
    <property type="entry name" value="CTU2"/>
    <property type="match status" value="1"/>
</dbReference>
<dbReference type="GO" id="GO:0002143">
    <property type="term" value="P:tRNA wobble position uridine thiolation"/>
    <property type="evidence" value="ECO:0007669"/>
    <property type="project" value="TreeGrafter"/>
</dbReference>
<evidence type="ECO:0000256" key="1">
    <source>
        <dbReference type="ARBA" id="ARBA00022490"/>
    </source>
</evidence>
<dbReference type="Gene3D" id="3.40.50.620">
    <property type="entry name" value="HUPs"/>
    <property type="match status" value="1"/>
</dbReference>
<evidence type="ECO:0000313" key="4">
    <source>
        <dbReference type="EMBL" id="KAJ3744427.1"/>
    </source>
</evidence>
<sequence length="503" mass="55660">MVSESCGNPSVETEAIMSRRPKYDKSKFCIKCKLNSGAIIVRHAVYCKECFPALLSYKVKRILEPQINSKPELSRKKSLKASGNLSIGFSGGLGSTVLLDLISRIYLSHRTETKKEEGVTKPRGGKDHPRNEPVWKMVSVCYVEIASGFPGMSDKTQKIHQLLQENYESLEFIPIRLENAFDLSWWDKVGGKAALDANTDLTSDELFVSTAINSPDSDPVQKLRSYISALPTPTAIESAIHTLIRILLLYTARSTQSSHLLLGTSLTSISIKLISSISQGGGFSVREEAQEEWNPDSKGAVRLIRPLQEITLKECSMWAWWNDLLVVGKEKYPRGKDGIEALTKEFIIGLERDYPSTVSTIARTCAKLAPKVDAAGLCILCERPLQPGVQEWKSQISIRATKEPSPPSHSSDPSSVLHSLTSYLCYSCHTTLSSRSSKGVSRNSANTSLPLPVWASTHLQGLLVDVAITDMQPNLKEADEEIWLTHKVNPDEMKEAIGEFLLE</sequence>
<dbReference type="Pfam" id="PF10288">
    <property type="entry name" value="CTU2"/>
    <property type="match status" value="1"/>
</dbReference>
<dbReference type="PANTHER" id="PTHR20882:SF14">
    <property type="entry name" value="CYTOPLASMIC TRNA 2-THIOLATION PROTEIN 2"/>
    <property type="match status" value="1"/>
</dbReference>
<keyword evidence="1 3" id="KW-0963">Cytoplasm</keyword>
<protein>
    <recommendedName>
        <fullName evidence="3">Cytoplasmic tRNA 2-thiolation protein 2</fullName>
    </recommendedName>
</protein>
<dbReference type="Proteomes" id="UP001142393">
    <property type="component" value="Unassembled WGS sequence"/>
</dbReference>
<dbReference type="PANTHER" id="PTHR20882">
    <property type="entry name" value="CYTOPLASMIC TRNA 2-THIOLATION PROTEIN 2"/>
    <property type="match status" value="1"/>
</dbReference>
<evidence type="ECO:0000256" key="3">
    <source>
        <dbReference type="HAMAP-Rule" id="MF_03054"/>
    </source>
</evidence>
<evidence type="ECO:0000256" key="2">
    <source>
        <dbReference type="ARBA" id="ARBA00022694"/>
    </source>
</evidence>
<comment type="subcellular location">
    <subcellularLocation>
        <location evidence="3">Cytoplasm</location>
    </subcellularLocation>
</comment>
<dbReference type="SUPFAM" id="SSF52402">
    <property type="entry name" value="Adenine nucleotide alpha hydrolases-like"/>
    <property type="match status" value="1"/>
</dbReference>
<keyword evidence="2 3" id="KW-0819">tRNA processing</keyword>
<proteinExistence type="inferred from homology"/>
<comment type="similarity">
    <text evidence="3">Belongs to the CTU2/NCS2 family.</text>
</comment>
<comment type="pathway">
    <text evidence="3">tRNA modification; 5-methoxycarbonylmethyl-2-thiouridine-tRNA biosynthesis.</text>
</comment>
<dbReference type="InterPro" id="IPR014729">
    <property type="entry name" value="Rossmann-like_a/b/a_fold"/>
</dbReference>
<comment type="function">
    <text evidence="3">Plays a central role in 2-thiolation of mcm(5)S(2)U at tRNA wobble positions of tRNA(Lys), tRNA(Glu) and tRNA(Gln). May act by forming a heterodimer with NCS6 that ligates sulfur from thiocarboxylated URM1 onto the uridine of tRNAs at wobble position. Prior mcm(5) tRNA modification by the elongator complex is required for 2-thiolation. May also be involved in protein urmylation.</text>
</comment>
<dbReference type="GO" id="GO:0005829">
    <property type="term" value="C:cytosol"/>
    <property type="evidence" value="ECO:0007669"/>
    <property type="project" value="TreeGrafter"/>
</dbReference>
<reference evidence="4 5" key="1">
    <citation type="journal article" date="2023" name="Proc. Natl. Acad. Sci. U.S.A.">
        <title>A global phylogenomic analysis of the shiitake genus Lentinula.</title>
        <authorList>
            <person name="Sierra-Patev S."/>
            <person name="Min B."/>
            <person name="Naranjo-Ortiz M."/>
            <person name="Looney B."/>
            <person name="Konkel Z."/>
            <person name="Slot J.C."/>
            <person name="Sakamoto Y."/>
            <person name="Steenwyk J.L."/>
            <person name="Rokas A."/>
            <person name="Carro J."/>
            <person name="Camarero S."/>
            <person name="Ferreira P."/>
            <person name="Molpeceres G."/>
            <person name="Ruiz-Duenas F.J."/>
            <person name="Serrano A."/>
            <person name="Henrissat B."/>
            <person name="Drula E."/>
            <person name="Hughes K.W."/>
            <person name="Mata J.L."/>
            <person name="Ishikawa N.K."/>
            <person name="Vargas-Isla R."/>
            <person name="Ushijima S."/>
            <person name="Smith C.A."/>
            <person name="Donoghue J."/>
            <person name="Ahrendt S."/>
            <person name="Andreopoulos W."/>
            <person name="He G."/>
            <person name="LaButti K."/>
            <person name="Lipzen A."/>
            <person name="Ng V."/>
            <person name="Riley R."/>
            <person name="Sandor L."/>
            <person name="Barry K."/>
            <person name="Martinez A.T."/>
            <person name="Xiao Y."/>
            <person name="Gibbons J.G."/>
            <person name="Terashima K."/>
            <person name="Grigoriev I.V."/>
            <person name="Hibbett D."/>
        </authorList>
    </citation>
    <scope>NUCLEOTIDE SEQUENCE [LARGE SCALE GENOMIC DNA]</scope>
    <source>
        <strain evidence="4 5">TFB7810</strain>
    </source>
</reference>
<dbReference type="GO" id="GO:0016783">
    <property type="term" value="F:sulfurtransferase activity"/>
    <property type="evidence" value="ECO:0007669"/>
    <property type="project" value="TreeGrafter"/>
</dbReference>
<dbReference type="GO" id="GO:0000049">
    <property type="term" value="F:tRNA binding"/>
    <property type="evidence" value="ECO:0007669"/>
    <property type="project" value="InterPro"/>
</dbReference>
<dbReference type="EMBL" id="JANVFU010000007">
    <property type="protein sequence ID" value="KAJ3744427.1"/>
    <property type="molecule type" value="Genomic_DNA"/>
</dbReference>
<dbReference type="GO" id="GO:0016779">
    <property type="term" value="F:nucleotidyltransferase activity"/>
    <property type="evidence" value="ECO:0007669"/>
    <property type="project" value="UniProtKB-UniRule"/>
</dbReference>
<dbReference type="GO" id="GO:0032447">
    <property type="term" value="P:protein urmylation"/>
    <property type="evidence" value="ECO:0007669"/>
    <property type="project" value="UniProtKB-UniRule"/>
</dbReference>
<accession>A0A9W8P0H3</accession>
<gene>
    <name evidence="3" type="primary">NCS2</name>
    <name evidence="3" type="synonym">CTU2</name>
    <name evidence="4" type="ORF">DFH05DRAFT_1557698</name>
</gene>
<dbReference type="InterPro" id="IPR019407">
    <property type="entry name" value="CTU2"/>
</dbReference>
<organism evidence="4 5">
    <name type="scientific">Lentinula detonsa</name>
    <dbReference type="NCBI Taxonomy" id="2804962"/>
    <lineage>
        <taxon>Eukaryota</taxon>
        <taxon>Fungi</taxon>
        <taxon>Dikarya</taxon>
        <taxon>Basidiomycota</taxon>
        <taxon>Agaricomycotina</taxon>
        <taxon>Agaricomycetes</taxon>
        <taxon>Agaricomycetidae</taxon>
        <taxon>Agaricales</taxon>
        <taxon>Marasmiineae</taxon>
        <taxon>Omphalotaceae</taxon>
        <taxon>Lentinula</taxon>
    </lineage>
</organism>
<evidence type="ECO:0000313" key="5">
    <source>
        <dbReference type="Proteomes" id="UP001142393"/>
    </source>
</evidence>